<keyword evidence="7" id="KW-0067">ATP-binding</keyword>
<dbReference type="GO" id="GO:0003700">
    <property type="term" value="F:DNA-binding transcription factor activity"/>
    <property type="evidence" value="ECO:0007669"/>
    <property type="project" value="InterPro"/>
</dbReference>
<name>A0A414FHD4_9BACE</name>
<sequence length="1336" mass="153743">MIRLKYYLALFLLLLPICSYGQFFKRLGMKDGLSNPSVLAIYQDTLGRMWFGTNEGVNIYDGEQIHQCKSYVVGQSQQVKLMNGAINQIVGDSLGNIYMRNNHALLRYDIRKEKLEEIRSSGVSSLASINRKIWCAMGDSLFKYDCNRDSLYFFRKLNTSTVWCLEQQGEKLWIGTNKGLYVLVKDSVKCVLPEVEIFRLFVSSHNELWIASRMKGLYRINREGQIRKAEYSSTRVVSEQIRGFVEDDEQNIWFGTFDGLQVYNPYSDTYSVYRPSYALGALEHQSVFSLYKDNQGTIWIGTYYGGVNYFNQSKDVFQYYPYEKISKGGLSFPIVGEMVEDKEHDLWICTDGGGVNCLNRKSKTFTYYMASGGNSIIHNNVKSITYDKKRDHIYIGTYTGGLSRYDRKSGKFHNYLEEFEKTGKGPGQIIYHVLFNDGWLYVSARNGLWKMNPDTNEFQILDNEKLFLTFEIDKRGYIWLTTGFELYKIKVDGGKRLEVKQITERKAKITKIMEASDGTIYISTLGNGVYVYNYDKEKWSHHTVKSDNLLSDFCYNIIETPNNNILLSSDKGLSIYSSFNHSIYSIELGLRGGISAVTEGCGLWAATDGQIYIGGVDGMISFREEDLYVENEIAPRLYFSELLINDVRIEPGDGSEILEEALPFTGKLDLSYKENNLAILFSSSNYVEHERNMRFFYKLEGFDEDWKSIEQLRLKYTNLPSGIYVLKVRELKNKMQGGEYNEIALTIKIHRPWFATWGAFVFYFIIVSLIMYGIWRVIAKRRALSLSLVKEKEEKMRIEEMNKMKLRFFTNISHEFRTPLTLIIGQIEMMLQMEKMSSAVTKRLQAVYRNAMNLRILITELLDFRKQEQGFMKLKVECVDVVPFIKDIYRSFAELARRKDITFTFESTEEKIDLWLDPLQMQKVLFNLLSNAFKYTPESGNIKITVKRIRQMVEIAVTDTGCGIPNEALSKIFERFYRGDEVFPDAVQGSGIGLAFTKAMIEAHKGTIKVESVWNEGSCFKIELLTGNSHFTKEELEHGRNILSSFDWTDVLKVEDLLLQEKQTDLVSSDIVKKESETELEGKPVILLVEDSEEVMELLVSIFSSVYIVYKADNGQAGYEQALNIHPDIVVSDVMMPVMSGKEMCYKIKNCLELAYVPVVLLTAQTSDEHIIEGYMFGADAYITKPFNVKLLLACCSNLLKSRRTLLDKVTRKEKVLSQETRGLSVSDQKILDTATDIIKRNFDNSDFDMNMLASELSMGRSKMFARIKEVTGLTPNEFALKLKLEEALRMLQEEPQYNISEISYSLGFTSPRYFSRCFKAFYGVPPLTYRKGSEF</sequence>
<protein>
    <recommendedName>
        <fullName evidence="2">histidine kinase</fullName>
        <ecNumber evidence="2">2.7.13.3</ecNumber>
    </recommendedName>
</protein>
<dbReference type="InterPro" id="IPR003594">
    <property type="entry name" value="HATPase_dom"/>
</dbReference>
<dbReference type="PANTHER" id="PTHR43547">
    <property type="entry name" value="TWO-COMPONENT HISTIDINE KINASE"/>
    <property type="match status" value="1"/>
</dbReference>
<evidence type="ECO:0000256" key="5">
    <source>
        <dbReference type="ARBA" id="ARBA00022741"/>
    </source>
</evidence>
<feature type="modified residue" description="4-aspartylphosphate" evidence="12">
    <location>
        <position position="1133"/>
    </location>
</feature>
<dbReference type="PANTHER" id="PTHR43547:SF2">
    <property type="entry name" value="HYBRID SIGNAL TRANSDUCTION HISTIDINE KINASE C"/>
    <property type="match status" value="1"/>
</dbReference>
<evidence type="ECO:0000256" key="3">
    <source>
        <dbReference type="ARBA" id="ARBA00022553"/>
    </source>
</evidence>
<dbReference type="SMART" id="SM00388">
    <property type="entry name" value="HisKA"/>
    <property type="match status" value="1"/>
</dbReference>
<dbReference type="SUPFAM" id="SSF55874">
    <property type="entry name" value="ATPase domain of HSP90 chaperone/DNA topoisomerase II/histidine kinase"/>
    <property type="match status" value="1"/>
</dbReference>
<evidence type="ECO:0000256" key="11">
    <source>
        <dbReference type="ARBA" id="ARBA00023163"/>
    </source>
</evidence>
<feature type="domain" description="Histidine kinase" evidence="15">
    <location>
        <begin position="811"/>
        <end position="1028"/>
    </location>
</feature>
<dbReference type="InterPro" id="IPR018062">
    <property type="entry name" value="HTH_AraC-typ_CS"/>
</dbReference>
<evidence type="ECO:0000256" key="6">
    <source>
        <dbReference type="ARBA" id="ARBA00022777"/>
    </source>
</evidence>
<dbReference type="InterPro" id="IPR011006">
    <property type="entry name" value="CheY-like_superfamily"/>
</dbReference>
<dbReference type="CDD" id="cd00075">
    <property type="entry name" value="HATPase"/>
    <property type="match status" value="1"/>
</dbReference>
<dbReference type="Gene3D" id="3.40.50.2300">
    <property type="match status" value="1"/>
</dbReference>
<dbReference type="PROSITE" id="PS01124">
    <property type="entry name" value="HTH_ARAC_FAMILY_2"/>
    <property type="match status" value="1"/>
</dbReference>
<dbReference type="Pfam" id="PF00512">
    <property type="entry name" value="HisKA"/>
    <property type="match status" value="1"/>
</dbReference>
<keyword evidence="6" id="KW-0418">Kinase</keyword>
<evidence type="ECO:0000313" key="18">
    <source>
        <dbReference type="Proteomes" id="UP000284689"/>
    </source>
</evidence>
<keyword evidence="13" id="KW-1133">Transmembrane helix</keyword>
<dbReference type="Gene3D" id="2.60.40.10">
    <property type="entry name" value="Immunoglobulins"/>
    <property type="match status" value="1"/>
</dbReference>
<dbReference type="Pfam" id="PF00072">
    <property type="entry name" value="Response_reg"/>
    <property type="match status" value="1"/>
</dbReference>
<keyword evidence="4" id="KW-0808">Transferase</keyword>
<evidence type="ECO:0000256" key="4">
    <source>
        <dbReference type="ARBA" id="ARBA00022679"/>
    </source>
</evidence>
<dbReference type="Gene3D" id="2.130.10.10">
    <property type="entry name" value="YVTN repeat-like/Quinoprotein amine dehydrogenase"/>
    <property type="match status" value="2"/>
</dbReference>
<dbReference type="PROSITE" id="PS50110">
    <property type="entry name" value="RESPONSE_REGULATORY"/>
    <property type="match status" value="1"/>
</dbReference>
<dbReference type="GO" id="GO:0043565">
    <property type="term" value="F:sequence-specific DNA binding"/>
    <property type="evidence" value="ECO:0007669"/>
    <property type="project" value="InterPro"/>
</dbReference>
<dbReference type="GO" id="GO:0005524">
    <property type="term" value="F:ATP binding"/>
    <property type="evidence" value="ECO:0007669"/>
    <property type="project" value="UniProtKB-KW"/>
</dbReference>
<evidence type="ECO:0000256" key="13">
    <source>
        <dbReference type="SAM" id="Phobius"/>
    </source>
</evidence>
<dbReference type="SUPFAM" id="SSF52172">
    <property type="entry name" value="CheY-like"/>
    <property type="match status" value="1"/>
</dbReference>
<evidence type="ECO:0000256" key="1">
    <source>
        <dbReference type="ARBA" id="ARBA00000085"/>
    </source>
</evidence>
<dbReference type="PRINTS" id="PR00344">
    <property type="entry name" value="BCTRLSENSOR"/>
</dbReference>
<feature type="domain" description="Response regulatory" evidence="16">
    <location>
        <begin position="1085"/>
        <end position="1200"/>
    </location>
</feature>
<evidence type="ECO:0000256" key="7">
    <source>
        <dbReference type="ARBA" id="ARBA00022840"/>
    </source>
</evidence>
<accession>A0A414FHD4</accession>
<dbReference type="InterPro" id="IPR036890">
    <property type="entry name" value="HATPase_C_sf"/>
</dbReference>
<dbReference type="SUPFAM" id="SSF47384">
    <property type="entry name" value="Homodimeric domain of signal transducing histidine kinase"/>
    <property type="match status" value="1"/>
</dbReference>
<dbReference type="EMBL" id="QSJD01000022">
    <property type="protein sequence ID" value="RHD46551.1"/>
    <property type="molecule type" value="Genomic_DNA"/>
</dbReference>
<dbReference type="InterPro" id="IPR011123">
    <property type="entry name" value="Y_Y_Y"/>
</dbReference>
<dbReference type="InterPro" id="IPR001789">
    <property type="entry name" value="Sig_transdc_resp-reg_receiver"/>
</dbReference>
<evidence type="ECO:0000259" key="16">
    <source>
        <dbReference type="PROSITE" id="PS50110"/>
    </source>
</evidence>
<dbReference type="InterPro" id="IPR015943">
    <property type="entry name" value="WD40/YVTN_repeat-like_dom_sf"/>
</dbReference>
<dbReference type="Gene3D" id="3.30.565.10">
    <property type="entry name" value="Histidine kinase-like ATPase, C-terminal domain"/>
    <property type="match status" value="1"/>
</dbReference>
<keyword evidence="3 12" id="KW-0597">Phosphoprotein</keyword>
<keyword evidence="5" id="KW-0547">Nucleotide-binding</keyword>
<dbReference type="Pfam" id="PF07494">
    <property type="entry name" value="Reg_prop"/>
    <property type="match status" value="2"/>
</dbReference>
<gene>
    <name evidence="17" type="ORF">DW794_13965</name>
</gene>
<dbReference type="FunFam" id="3.30.565.10:FF:000037">
    <property type="entry name" value="Hybrid sensor histidine kinase/response regulator"/>
    <property type="match status" value="1"/>
</dbReference>
<dbReference type="InterPro" id="IPR011110">
    <property type="entry name" value="Reg_prop"/>
</dbReference>
<dbReference type="EC" id="2.7.13.3" evidence="2"/>
<dbReference type="InterPro" id="IPR009057">
    <property type="entry name" value="Homeodomain-like_sf"/>
</dbReference>
<dbReference type="SUPFAM" id="SSF46689">
    <property type="entry name" value="Homeodomain-like"/>
    <property type="match status" value="1"/>
</dbReference>
<dbReference type="InterPro" id="IPR005467">
    <property type="entry name" value="His_kinase_dom"/>
</dbReference>
<keyword evidence="11" id="KW-0804">Transcription</keyword>
<dbReference type="Pfam" id="PF02518">
    <property type="entry name" value="HATPase_c"/>
    <property type="match status" value="1"/>
</dbReference>
<keyword evidence="13" id="KW-0472">Membrane</keyword>
<evidence type="ECO:0000259" key="14">
    <source>
        <dbReference type="PROSITE" id="PS01124"/>
    </source>
</evidence>
<dbReference type="PROSITE" id="PS50109">
    <property type="entry name" value="HIS_KIN"/>
    <property type="match status" value="1"/>
</dbReference>
<evidence type="ECO:0000256" key="10">
    <source>
        <dbReference type="ARBA" id="ARBA00023125"/>
    </source>
</evidence>
<proteinExistence type="predicted"/>
<evidence type="ECO:0000256" key="2">
    <source>
        <dbReference type="ARBA" id="ARBA00012438"/>
    </source>
</evidence>
<keyword evidence="9" id="KW-0805">Transcription regulation</keyword>
<organism evidence="17 18">
    <name type="scientific">Bacteroides caccae</name>
    <dbReference type="NCBI Taxonomy" id="47678"/>
    <lineage>
        <taxon>Bacteria</taxon>
        <taxon>Pseudomonadati</taxon>
        <taxon>Bacteroidota</taxon>
        <taxon>Bacteroidia</taxon>
        <taxon>Bacteroidales</taxon>
        <taxon>Bacteroidaceae</taxon>
        <taxon>Bacteroides</taxon>
    </lineage>
</organism>
<evidence type="ECO:0000313" key="17">
    <source>
        <dbReference type="EMBL" id="RHD46551.1"/>
    </source>
</evidence>
<evidence type="ECO:0000259" key="15">
    <source>
        <dbReference type="PROSITE" id="PS50109"/>
    </source>
</evidence>
<dbReference type="InterPro" id="IPR003661">
    <property type="entry name" value="HisK_dim/P_dom"/>
</dbReference>
<dbReference type="SMART" id="SM00342">
    <property type="entry name" value="HTH_ARAC"/>
    <property type="match status" value="1"/>
</dbReference>
<dbReference type="CDD" id="cd00082">
    <property type="entry name" value="HisKA"/>
    <property type="match status" value="1"/>
</dbReference>
<dbReference type="Pfam" id="PF12833">
    <property type="entry name" value="HTH_18"/>
    <property type="match status" value="1"/>
</dbReference>
<dbReference type="InterPro" id="IPR013783">
    <property type="entry name" value="Ig-like_fold"/>
</dbReference>
<reference evidence="17 18" key="1">
    <citation type="submission" date="2018-08" db="EMBL/GenBank/DDBJ databases">
        <title>A genome reference for cultivated species of the human gut microbiota.</title>
        <authorList>
            <person name="Zou Y."/>
            <person name="Xue W."/>
            <person name="Luo G."/>
        </authorList>
    </citation>
    <scope>NUCLEOTIDE SEQUENCE [LARGE SCALE GENOMIC DNA]</scope>
    <source>
        <strain evidence="17 18">AM31-16AC</strain>
    </source>
</reference>
<comment type="caution">
    <text evidence="17">The sequence shown here is derived from an EMBL/GenBank/DDBJ whole genome shotgun (WGS) entry which is preliminary data.</text>
</comment>
<feature type="domain" description="HTH araC/xylS-type" evidence="14">
    <location>
        <begin position="1233"/>
        <end position="1333"/>
    </location>
</feature>
<dbReference type="SUPFAM" id="SSF63829">
    <property type="entry name" value="Calcium-dependent phosphotriesterase"/>
    <property type="match status" value="3"/>
</dbReference>
<keyword evidence="13" id="KW-0812">Transmembrane</keyword>
<dbReference type="Gene3D" id="1.10.287.130">
    <property type="match status" value="1"/>
</dbReference>
<dbReference type="InterPro" id="IPR004358">
    <property type="entry name" value="Sig_transdc_His_kin-like_C"/>
</dbReference>
<evidence type="ECO:0000256" key="8">
    <source>
        <dbReference type="ARBA" id="ARBA00023012"/>
    </source>
</evidence>
<comment type="catalytic activity">
    <reaction evidence="1">
        <text>ATP + protein L-histidine = ADP + protein N-phospho-L-histidine.</text>
        <dbReference type="EC" id="2.7.13.3"/>
    </reaction>
</comment>
<dbReference type="InterPro" id="IPR018060">
    <property type="entry name" value="HTH_AraC"/>
</dbReference>
<dbReference type="Proteomes" id="UP000284689">
    <property type="component" value="Unassembled WGS sequence"/>
</dbReference>
<dbReference type="Pfam" id="PF07495">
    <property type="entry name" value="Y_Y_Y"/>
    <property type="match status" value="1"/>
</dbReference>
<dbReference type="SMART" id="SM00387">
    <property type="entry name" value="HATPase_c"/>
    <property type="match status" value="1"/>
</dbReference>
<keyword evidence="10" id="KW-0238">DNA-binding</keyword>
<dbReference type="CDD" id="cd17574">
    <property type="entry name" value="REC_OmpR"/>
    <property type="match status" value="1"/>
</dbReference>
<keyword evidence="8" id="KW-0902">Two-component regulatory system</keyword>
<dbReference type="GO" id="GO:0000155">
    <property type="term" value="F:phosphorelay sensor kinase activity"/>
    <property type="evidence" value="ECO:0007669"/>
    <property type="project" value="InterPro"/>
</dbReference>
<dbReference type="SMART" id="SM00448">
    <property type="entry name" value="REC"/>
    <property type="match status" value="1"/>
</dbReference>
<dbReference type="InterPro" id="IPR036097">
    <property type="entry name" value="HisK_dim/P_sf"/>
</dbReference>
<dbReference type="PROSITE" id="PS00041">
    <property type="entry name" value="HTH_ARAC_FAMILY_1"/>
    <property type="match status" value="1"/>
</dbReference>
<dbReference type="Gene3D" id="1.10.10.60">
    <property type="entry name" value="Homeodomain-like"/>
    <property type="match status" value="1"/>
</dbReference>
<evidence type="ECO:0000256" key="9">
    <source>
        <dbReference type="ARBA" id="ARBA00023015"/>
    </source>
</evidence>
<feature type="transmembrane region" description="Helical" evidence="13">
    <location>
        <begin position="753"/>
        <end position="775"/>
    </location>
</feature>
<evidence type="ECO:0000256" key="12">
    <source>
        <dbReference type="PROSITE-ProRule" id="PRU00169"/>
    </source>
</evidence>